<feature type="domain" description="PurM-like N-terminal" evidence="2">
    <location>
        <begin position="42"/>
        <end position="147"/>
    </location>
</feature>
<dbReference type="InterPro" id="IPR024030">
    <property type="entry name" value="AIR_synthase-rel_sll0787"/>
</dbReference>
<keyword evidence="1" id="KW-0784">Thiamine biosynthesis</keyword>
<dbReference type="SUPFAM" id="SSF56042">
    <property type="entry name" value="PurM C-terminal domain-like"/>
    <property type="match status" value="1"/>
</dbReference>
<sequence length="319" mass="34472">MDDLHLMLAEVRRYGGIDQKRDIREIAGELREAWPLADCDNGDDCAAIPQEEGYSLLAMEGFINRFVADDPWFAGWCGLMVNLSDIAAMGGTAVAVVNALWSAGPEQARRLMQGMAAASRAYRVPIVGGHTNLRSESPQLAVAVLGKAKRVLRASGAKPGHTLIAAIDLRGARRGPWLNWDAATRADPAALRDAMALLPMLAEQGLVQAAKDISQAGLLGTLVMLLESARAGADINLTAIPRPAEIRWQEWLCMFPSYGYLLTVHPHQADEVLAHFHRIGIGAAAIGGITAAPRLWVGHDSHRHCFWDLDTTPLTGINP</sequence>
<dbReference type="InterPro" id="IPR016188">
    <property type="entry name" value="PurM-like_N"/>
</dbReference>
<dbReference type="InterPro" id="IPR010918">
    <property type="entry name" value="PurM-like_C_dom"/>
</dbReference>
<evidence type="ECO:0000313" key="5">
    <source>
        <dbReference type="Proteomes" id="UP000294555"/>
    </source>
</evidence>
<dbReference type="Gene3D" id="3.30.1330.10">
    <property type="entry name" value="PurM-like, N-terminal domain"/>
    <property type="match status" value="1"/>
</dbReference>
<proteinExistence type="predicted"/>
<dbReference type="CDD" id="cd02192">
    <property type="entry name" value="PurM-like3"/>
    <property type="match status" value="1"/>
</dbReference>
<accession>A0A4R1N840</accession>
<name>A0A4R1N840_9GAMM</name>
<dbReference type="Pfam" id="PF02769">
    <property type="entry name" value="AIRS_C"/>
    <property type="match status" value="1"/>
</dbReference>
<dbReference type="GO" id="GO:0009228">
    <property type="term" value="P:thiamine biosynthetic process"/>
    <property type="evidence" value="ECO:0007669"/>
    <property type="project" value="UniProtKB-KW"/>
</dbReference>
<evidence type="ECO:0000313" key="4">
    <source>
        <dbReference type="EMBL" id="TCL03475.1"/>
    </source>
</evidence>
<protein>
    <recommendedName>
        <fullName evidence="6">Sll0787 family AIR synthase-like protein</fullName>
    </recommendedName>
</protein>
<dbReference type="NCBIfam" id="TIGR04049">
    <property type="entry name" value="AIR_rel_sll0787"/>
    <property type="match status" value="1"/>
</dbReference>
<dbReference type="OrthoDB" id="9767928at2"/>
<evidence type="ECO:0000256" key="1">
    <source>
        <dbReference type="ARBA" id="ARBA00022977"/>
    </source>
</evidence>
<dbReference type="PIRSF" id="PIRSF036540">
    <property type="entry name" value="UCP036540_AIR"/>
    <property type="match status" value="1"/>
</dbReference>
<dbReference type="EMBL" id="SJOI01000001">
    <property type="protein sequence ID" value="TCL03475.1"/>
    <property type="molecule type" value="Genomic_DNA"/>
</dbReference>
<dbReference type="Proteomes" id="UP000294555">
    <property type="component" value="Unassembled WGS sequence"/>
</dbReference>
<evidence type="ECO:0000259" key="3">
    <source>
        <dbReference type="Pfam" id="PF02769"/>
    </source>
</evidence>
<dbReference type="InterPro" id="IPR011413">
    <property type="entry name" value="UCP036540_AIR"/>
</dbReference>
<dbReference type="AlphaFoldDB" id="A0A4R1N840"/>
<feature type="domain" description="PurM-like C-terminal" evidence="3">
    <location>
        <begin position="182"/>
        <end position="295"/>
    </location>
</feature>
<dbReference type="Gene3D" id="3.90.650.10">
    <property type="entry name" value="PurM-like C-terminal domain"/>
    <property type="match status" value="1"/>
</dbReference>
<reference evidence="4 5" key="1">
    <citation type="submission" date="2019-02" db="EMBL/GenBank/DDBJ databases">
        <title>Investigation of anaerobic lignin degradation for improved lignocellulosic biofuels.</title>
        <authorList>
            <person name="Deangelis K."/>
        </authorList>
    </citation>
    <scope>NUCLEOTIDE SEQUENCE [LARGE SCALE GENOMIC DNA]</scope>
    <source>
        <strain evidence="4 5">159R</strain>
    </source>
</reference>
<dbReference type="Pfam" id="PF00586">
    <property type="entry name" value="AIRS"/>
    <property type="match status" value="1"/>
</dbReference>
<gene>
    <name evidence="4" type="ORF">EZJ58_1547</name>
</gene>
<dbReference type="PANTHER" id="PTHR30270:SF0">
    <property type="entry name" value="THIAMINE-MONOPHOSPHATE KINASE"/>
    <property type="match status" value="1"/>
</dbReference>
<dbReference type="GO" id="GO:0009030">
    <property type="term" value="F:thiamine-phosphate kinase activity"/>
    <property type="evidence" value="ECO:0007669"/>
    <property type="project" value="InterPro"/>
</dbReference>
<keyword evidence="5" id="KW-1185">Reference proteome</keyword>
<dbReference type="InterPro" id="IPR036676">
    <property type="entry name" value="PurM-like_C_sf"/>
</dbReference>
<organism evidence="4 5">
    <name type="scientific">Sodalis ligni</name>
    <dbReference type="NCBI Taxonomy" id="2697027"/>
    <lineage>
        <taxon>Bacteria</taxon>
        <taxon>Pseudomonadati</taxon>
        <taxon>Pseudomonadota</taxon>
        <taxon>Gammaproteobacteria</taxon>
        <taxon>Enterobacterales</taxon>
        <taxon>Bruguierivoracaceae</taxon>
        <taxon>Sodalis</taxon>
    </lineage>
</organism>
<dbReference type="InterPro" id="IPR036921">
    <property type="entry name" value="PurM-like_N_sf"/>
</dbReference>
<dbReference type="InterPro" id="IPR006283">
    <property type="entry name" value="ThiL-like"/>
</dbReference>
<comment type="caution">
    <text evidence="4">The sequence shown here is derived from an EMBL/GenBank/DDBJ whole genome shotgun (WGS) entry which is preliminary data.</text>
</comment>
<evidence type="ECO:0000259" key="2">
    <source>
        <dbReference type="Pfam" id="PF00586"/>
    </source>
</evidence>
<dbReference type="RefSeq" id="WP_132922340.1">
    <property type="nucleotide sequence ID" value="NZ_SJOI01000001.1"/>
</dbReference>
<dbReference type="PANTHER" id="PTHR30270">
    <property type="entry name" value="THIAMINE-MONOPHOSPHATE KINASE"/>
    <property type="match status" value="1"/>
</dbReference>
<dbReference type="SUPFAM" id="SSF55326">
    <property type="entry name" value="PurM N-terminal domain-like"/>
    <property type="match status" value="1"/>
</dbReference>
<evidence type="ECO:0008006" key="6">
    <source>
        <dbReference type="Google" id="ProtNLM"/>
    </source>
</evidence>